<dbReference type="eggNOG" id="arCOG02407">
    <property type="taxonomic scope" value="Archaea"/>
</dbReference>
<dbReference type="EMBL" id="BA000002">
    <property type="protein sequence ID" value="BAA81285.2"/>
    <property type="molecule type" value="Genomic_DNA"/>
</dbReference>
<dbReference type="AlphaFoldDB" id="Q9Y9L5"/>
<feature type="transmembrane region" description="Helical" evidence="2">
    <location>
        <begin position="15"/>
        <end position="36"/>
    </location>
</feature>
<keyword evidence="2" id="KW-1133">Transmembrane helix</keyword>
<dbReference type="KEGG" id="ape:APE_2273.1"/>
<evidence type="ECO:0000256" key="1">
    <source>
        <dbReference type="ARBA" id="ARBA00023157"/>
    </source>
</evidence>
<dbReference type="CDD" id="cd02947">
    <property type="entry name" value="TRX_family"/>
    <property type="match status" value="1"/>
</dbReference>
<accession>Q9Y9L5</accession>
<dbReference type="PATRIC" id="fig|272557.25.peg.1515"/>
<name>Q9Y9L5_AERPE</name>
<evidence type="ECO:0000313" key="4">
    <source>
        <dbReference type="EMBL" id="BAA81285.2"/>
    </source>
</evidence>
<dbReference type="Gene3D" id="3.40.30.10">
    <property type="entry name" value="Glutaredoxin"/>
    <property type="match status" value="1"/>
</dbReference>
<proteinExistence type="predicted"/>
<evidence type="ECO:0000256" key="2">
    <source>
        <dbReference type="SAM" id="Phobius"/>
    </source>
</evidence>
<dbReference type="Pfam" id="PF00085">
    <property type="entry name" value="Thioredoxin"/>
    <property type="match status" value="1"/>
</dbReference>
<feature type="transmembrane region" description="Helical" evidence="2">
    <location>
        <begin position="305"/>
        <end position="325"/>
    </location>
</feature>
<dbReference type="InterPro" id="IPR013766">
    <property type="entry name" value="Thioredoxin_domain"/>
</dbReference>
<organism evidence="4 5">
    <name type="scientific">Aeropyrum pernix (strain ATCC 700893 / DSM 11879 / JCM 9820 / NBRC 100138 / K1)</name>
    <dbReference type="NCBI Taxonomy" id="272557"/>
    <lineage>
        <taxon>Archaea</taxon>
        <taxon>Thermoproteota</taxon>
        <taxon>Thermoprotei</taxon>
        <taxon>Desulfurococcales</taxon>
        <taxon>Desulfurococcaceae</taxon>
        <taxon>Aeropyrum</taxon>
    </lineage>
</organism>
<evidence type="ECO:0000313" key="5">
    <source>
        <dbReference type="Proteomes" id="UP000002518"/>
    </source>
</evidence>
<dbReference type="InterPro" id="IPR036249">
    <property type="entry name" value="Thioredoxin-like_sf"/>
</dbReference>
<protein>
    <submittedName>
        <fullName evidence="4">Thioredoxin</fullName>
    </submittedName>
</protein>
<feature type="domain" description="Thioredoxin" evidence="3">
    <location>
        <begin position="30"/>
        <end position="158"/>
    </location>
</feature>
<keyword evidence="1" id="KW-1015">Disulfide bond</keyword>
<dbReference type="PANTHER" id="PTHR46115">
    <property type="entry name" value="THIOREDOXIN-LIKE PROTEIN 1"/>
    <property type="match status" value="1"/>
</dbReference>
<keyword evidence="5" id="KW-1185">Reference proteome</keyword>
<sequence length="394" mass="40074">MDQSGGLRLGGRSSLTLGMVVLFGVALGGAILGFLAGELSQTSLVYSSQCYLKSSSQLEGLVEASGRIAVMFSSETCPTCKVIEPVWTELCESGGYKGVRLAVIKLDNDTADAFLKNNVTGTPTFILFENGKELSRYVGAFKGDIEDGIKEWIDASLRQDGASGGTTEIFGGSATPVNTSSQGAILSLSSTVTIMTAFLAGFIAALSPCVLPVLYSYITGLGVSSGGKPPVHAIILAPMLAALGAASIGALFLGLGSVLEPFRQALLFAASIVLVSAGILELMGIPTYTAIRIRSGGGLFGFSLLYGVLSVQCSLPLVLGGLLLVAGGGLEAGLISLAAFSIGIGMPVAIAVAAVRTGIARVPGILGSARLLKAGYLAVSIGGVYMLAYSLGVI</sequence>
<dbReference type="EnsemblBacteria" id="BAA81285">
    <property type="protein sequence ID" value="BAA81285"/>
    <property type="gene ID" value="APE_2273.1"/>
</dbReference>
<dbReference type="Proteomes" id="UP000002518">
    <property type="component" value="Chromosome"/>
</dbReference>
<dbReference type="SUPFAM" id="SSF52833">
    <property type="entry name" value="Thioredoxin-like"/>
    <property type="match status" value="1"/>
</dbReference>
<feature type="transmembrane region" description="Helical" evidence="2">
    <location>
        <begin position="265"/>
        <end position="285"/>
    </location>
</feature>
<dbReference type="PROSITE" id="PS51352">
    <property type="entry name" value="THIOREDOXIN_2"/>
    <property type="match status" value="1"/>
</dbReference>
<reference evidence="4 5" key="1">
    <citation type="journal article" date="1999" name="DNA Res.">
        <title>Complete genome sequence of an aerobic hyper-thermophilic crenarchaeon, Aeropyrum pernix K1.</title>
        <authorList>
            <person name="Kawarabayasi Y."/>
            <person name="Hino Y."/>
            <person name="Horikawa H."/>
            <person name="Yamazaki S."/>
            <person name="Haikawa Y."/>
            <person name="Jin-no K."/>
            <person name="Takahashi M."/>
            <person name="Sekine M."/>
            <person name="Baba S."/>
            <person name="Ankai A."/>
            <person name="Kosugi H."/>
            <person name="Hosoyama A."/>
            <person name="Fukui S."/>
            <person name="Nagai Y."/>
            <person name="Nishijima K."/>
            <person name="Nakazawa H."/>
            <person name="Takamiya M."/>
            <person name="Masuda S."/>
            <person name="Funahashi T."/>
            <person name="Tanaka T."/>
            <person name="Kudoh Y."/>
            <person name="Yamazaki J."/>
            <person name="Kushida N."/>
            <person name="Oguchi A."/>
            <person name="Aoki K."/>
            <person name="Kubota K."/>
            <person name="Nakamura Y."/>
            <person name="Nomura N."/>
            <person name="Sako Y."/>
            <person name="Kikuchi H."/>
        </authorList>
    </citation>
    <scope>NUCLEOTIDE SEQUENCE [LARGE SCALE GENOMIC DNA]</scope>
    <source>
        <strain evidence="5">ATCC 700893 / DSM 11879 / JCM 9820 / NBRC 100138 / K1</strain>
    </source>
</reference>
<feature type="transmembrane region" description="Helical" evidence="2">
    <location>
        <begin position="332"/>
        <end position="354"/>
    </location>
</feature>
<dbReference type="STRING" id="272557.APE_2273.1"/>
<keyword evidence="2" id="KW-0812">Transmembrane</keyword>
<feature type="transmembrane region" description="Helical" evidence="2">
    <location>
        <begin position="374"/>
        <end position="393"/>
    </location>
</feature>
<feature type="transmembrane region" description="Helical" evidence="2">
    <location>
        <begin position="197"/>
        <end position="218"/>
    </location>
</feature>
<evidence type="ECO:0000259" key="3">
    <source>
        <dbReference type="PROSITE" id="PS51352"/>
    </source>
</evidence>
<gene>
    <name evidence="4" type="ordered locus">APE_2273.1</name>
</gene>
<feature type="transmembrane region" description="Helical" evidence="2">
    <location>
        <begin position="230"/>
        <end position="253"/>
    </location>
</feature>
<keyword evidence="2" id="KW-0472">Membrane</keyword>
<dbReference type="PIR" id="E72453">
    <property type="entry name" value="E72453"/>
</dbReference>